<proteinExistence type="predicted"/>
<dbReference type="AlphaFoldDB" id="A0AAV4MXH5"/>
<keyword evidence="3" id="KW-1185">Reference proteome</keyword>
<feature type="region of interest" description="Disordered" evidence="1">
    <location>
        <begin position="41"/>
        <end position="91"/>
    </location>
</feature>
<evidence type="ECO:0000313" key="2">
    <source>
        <dbReference type="EMBL" id="GIX76665.1"/>
    </source>
</evidence>
<feature type="region of interest" description="Disordered" evidence="1">
    <location>
        <begin position="1"/>
        <end position="28"/>
    </location>
</feature>
<organism evidence="2 3">
    <name type="scientific">Caerostris extrusa</name>
    <name type="common">Bark spider</name>
    <name type="synonym">Caerostris bankana</name>
    <dbReference type="NCBI Taxonomy" id="172846"/>
    <lineage>
        <taxon>Eukaryota</taxon>
        <taxon>Metazoa</taxon>
        <taxon>Ecdysozoa</taxon>
        <taxon>Arthropoda</taxon>
        <taxon>Chelicerata</taxon>
        <taxon>Arachnida</taxon>
        <taxon>Araneae</taxon>
        <taxon>Araneomorphae</taxon>
        <taxon>Entelegynae</taxon>
        <taxon>Araneoidea</taxon>
        <taxon>Araneidae</taxon>
        <taxon>Caerostris</taxon>
    </lineage>
</organism>
<evidence type="ECO:0000313" key="3">
    <source>
        <dbReference type="Proteomes" id="UP001054945"/>
    </source>
</evidence>
<reference evidence="2 3" key="1">
    <citation type="submission" date="2021-06" db="EMBL/GenBank/DDBJ databases">
        <title>Caerostris extrusa draft genome.</title>
        <authorList>
            <person name="Kono N."/>
            <person name="Arakawa K."/>
        </authorList>
    </citation>
    <scope>NUCLEOTIDE SEQUENCE [LARGE SCALE GENOMIC DNA]</scope>
</reference>
<gene>
    <name evidence="2" type="ORF">CEXT_219281</name>
</gene>
<dbReference type="Proteomes" id="UP001054945">
    <property type="component" value="Unassembled WGS sequence"/>
</dbReference>
<name>A0AAV4MXH5_CAEEX</name>
<evidence type="ECO:0000256" key="1">
    <source>
        <dbReference type="SAM" id="MobiDB-lite"/>
    </source>
</evidence>
<feature type="compositionally biased region" description="Low complexity" evidence="1">
    <location>
        <begin position="46"/>
        <end position="58"/>
    </location>
</feature>
<sequence length="113" mass="12528">MSGQQSQQRVRKNVSPGGTATKQGPIRAIVPLSLMQTCSPTRCLKSSPSNSPPVSWSSDANKVKTRLSPDNRISPESQSTTSPGCRAVNKNRRPFNDLQAGRHICWMRYRDFL</sequence>
<dbReference type="EMBL" id="BPLR01002686">
    <property type="protein sequence ID" value="GIX76665.1"/>
    <property type="molecule type" value="Genomic_DNA"/>
</dbReference>
<accession>A0AAV4MXH5</accession>
<protein>
    <submittedName>
        <fullName evidence="2">Uncharacterized protein</fullName>
    </submittedName>
</protein>
<feature type="compositionally biased region" description="Polar residues" evidence="1">
    <location>
        <begin position="74"/>
        <end position="83"/>
    </location>
</feature>
<comment type="caution">
    <text evidence="2">The sequence shown here is derived from an EMBL/GenBank/DDBJ whole genome shotgun (WGS) entry which is preliminary data.</text>
</comment>